<evidence type="ECO:0000256" key="3">
    <source>
        <dbReference type="ARBA" id="ARBA00012438"/>
    </source>
</evidence>
<dbReference type="Pfam" id="PF00512">
    <property type="entry name" value="HisKA"/>
    <property type="match status" value="1"/>
</dbReference>
<evidence type="ECO:0000256" key="1">
    <source>
        <dbReference type="ARBA" id="ARBA00000085"/>
    </source>
</evidence>
<evidence type="ECO:0000256" key="4">
    <source>
        <dbReference type="ARBA" id="ARBA00022553"/>
    </source>
</evidence>
<dbReference type="PROSITE" id="PS50885">
    <property type="entry name" value="HAMP"/>
    <property type="match status" value="1"/>
</dbReference>
<comment type="catalytic activity">
    <reaction evidence="1">
        <text>ATP + protein L-histidine = ADP + protein N-phospho-L-histidine.</text>
        <dbReference type="EC" id="2.7.13.3"/>
    </reaction>
</comment>
<dbReference type="Pfam" id="PF02518">
    <property type="entry name" value="HATPase_c"/>
    <property type="match status" value="1"/>
</dbReference>
<gene>
    <name evidence="13" type="ORF">BLX24_27530</name>
</gene>
<dbReference type="GO" id="GO:0000155">
    <property type="term" value="F:phosphorelay sensor kinase activity"/>
    <property type="evidence" value="ECO:0007669"/>
    <property type="project" value="InterPro"/>
</dbReference>
<evidence type="ECO:0000256" key="7">
    <source>
        <dbReference type="ARBA" id="ARBA00022777"/>
    </source>
</evidence>
<keyword evidence="8 10" id="KW-1133">Transmembrane helix</keyword>
<evidence type="ECO:0000313" key="13">
    <source>
        <dbReference type="EMBL" id="OIN55905.1"/>
    </source>
</evidence>
<evidence type="ECO:0000259" key="11">
    <source>
        <dbReference type="PROSITE" id="PS50109"/>
    </source>
</evidence>
<evidence type="ECO:0000256" key="8">
    <source>
        <dbReference type="ARBA" id="ARBA00022989"/>
    </source>
</evidence>
<organism evidence="13 14">
    <name type="scientific">Arsenicibacter rosenii</name>
    <dbReference type="NCBI Taxonomy" id="1750698"/>
    <lineage>
        <taxon>Bacteria</taxon>
        <taxon>Pseudomonadati</taxon>
        <taxon>Bacteroidota</taxon>
        <taxon>Cytophagia</taxon>
        <taxon>Cytophagales</taxon>
        <taxon>Spirosomataceae</taxon>
        <taxon>Arsenicibacter</taxon>
    </lineage>
</organism>
<dbReference type="InterPro" id="IPR005467">
    <property type="entry name" value="His_kinase_dom"/>
</dbReference>
<dbReference type="GO" id="GO:0005886">
    <property type="term" value="C:plasma membrane"/>
    <property type="evidence" value="ECO:0007669"/>
    <property type="project" value="TreeGrafter"/>
</dbReference>
<comment type="caution">
    <text evidence="13">The sequence shown here is derived from an EMBL/GenBank/DDBJ whole genome shotgun (WGS) entry which is preliminary data.</text>
</comment>
<dbReference type="EMBL" id="MORL01000032">
    <property type="protein sequence ID" value="OIN55905.1"/>
    <property type="molecule type" value="Genomic_DNA"/>
</dbReference>
<dbReference type="PANTHER" id="PTHR45436">
    <property type="entry name" value="SENSOR HISTIDINE KINASE YKOH"/>
    <property type="match status" value="1"/>
</dbReference>
<dbReference type="AlphaFoldDB" id="A0A1S2VC64"/>
<keyword evidence="4" id="KW-0597">Phosphoprotein</keyword>
<proteinExistence type="predicted"/>
<name>A0A1S2VC64_9BACT</name>
<dbReference type="SUPFAM" id="SSF55874">
    <property type="entry name" value="ATPase domain of HSP90 chaperone/DNA topoisomerase II/histidine kinase"/>
    <property type="match status" value="1"/>
</dbReference>
<feature type="transmembrane region" description="Helical" evidence="10">
    <location>
        <begin position="129"/>
        <end position="151"/>
    </location>
</feature>
<dbReference type="EC" id="2.7.13.3" evidence="3"/>
<protein>
    <recommendedName>
        <fullName evidence="3">histidine kinase</fullName>
        <ecNumber evidence="3">2.7.13.3</ecNumber>
    </recommendedName>
</protein>
<dbReference type="SUPFAM" id="SSF47384">
    <property type="entry name" value="Homodimeric domain of signal transducing histidine kinase"/>
    <property type="match status" value="1"/>
</dbReference>
<dbReference type="InterPro" id="IPR036890">
    <property type="entry name" value="HATPase_C_sf"/>
</dbReference>
<dbReference type="Proteomes" id="UP000181790">
    <property type="component" value="Unassembled WGS sequence"/>
</dbReference>
<keyword evidence="10" id="KW-0472">Membrane</keyword>
<evidence type="ECO:0000256" key="5">
    <source>
        <dbReference type="ARBA" id="ARBA00022679"/>
    </source>
</evidence>
<keyword evidence="6 10" id="KW-0812">Transmembrane</keyword>
<evidence type="ECO:0000256" key="9">
    <source>
        <dbReference type="ARBA" id="ARBA00023012"/>
    </source>
</evidence>
<evidence type="ECO:0000256" key="2">
    <source>
        <dbReference type="ARBA" id="ARBA00004370"/>
    </source>
</evidence>
<keyword evidence="7" id="KW-0418">Kinase</keyword>
<evidence type="ECO:0000256" key="10">
    <source>
        <dbReference type="SAM" id="Phobius"/>
    </source>
</evidence>
<dbReference type="InterPro" id="IPR003594">
    <property type="entry name" value="HATPase_dom"/>
</dbReference>
<dbReference type="CDD" id="cd00082">
    <property type="entry name" value="HisKA"/>
    <property type="match status" value="1"/>
</dbReference>
<keyword evidence="5" id="KW-0808">Transferase</keyword>
<feature type="transmembrane region" description="Helical" evidence="10">
    <location>
        <begin position="7"/>
        <end position="26"/>
    </location>
</feature>
<dbReference type="PANTHER" id="PTHR45436:SF5">
    <property type="entry name" value="SENSOR HISTIDINE KINASE TRCS"/>
    <property type="match status" value="1"/>
</dbReference>
<reference evidence="13 14" key="1">
    <citation type="submission" date="2016-10" db="EMBL/GenBank/DDBJ databases">
        <title>Arsenicibacter rosenii gen. nov., sp. nov., an efficient arsenic-methylating bacterium isolated from an arsenic-contaminated paddy soil.</title>
        <authorList>
            <person name="Huang K."/>
        </authorList>
    </citation>
    <scope>NUCLEOTIDE SEQUENCE [LARGE SCALE GENOMIC DNA]</scope>
    <source>
        <strain evidence="13 14">SM-1</strain>
    </source>
</reference>
<sequence>MTLLRKTLLYLLLVMLPVALGGGWLFDTLIRRGIYYEIDEQLSSDLAYIQQQLIRQQVTVGQDHHLLDNPHIEPVAGPGQLTPVYSDTTEFDWREHNPVPVRQLKAILTVGDKHYLVVVKQAMGEFDEIARLLSISVVGGFMLLLGLLVVLNSWVSKRLWTPFFTLIEQLRTFRLDASEPVRFSGSSIAEFDHLSATLNDMSQNLQQQYQLQKAFTEHAAHELQTPLAVITTQLDQLLGTEPLTGEQVALMESAQHSVRRLVHLNKSLLLLTKVENQQFAGLQTVDLSSLAAQQCRQFALYAAHRGLDWQVSIAAGVTRRLNPYLADVMFSNLLKNAMLHATANTNVYITLTASSFTIRNTGEPLPFPEDQLFSRFVKHPARPDSTGLGLAITREIARRYDIALNYRYHNDIQEHVFMLDFQTSQ</sequence>
<keyword evidence="9" id="KW-0902">Two-component regulatory system</keyword>
<dbReference type="InterPro" id="IPR003660">
    <property type="entry name" value="HAMP_dom"/>
</dbReference>
<dbReference type="RefSeq" id="WP_071506459.1">
    <property type="nucleotide sequence ID" value="NZ_MORL01000032.1"/>
</dbReference>
<dbReference type="InterPro" id="IPR003661">
    <property type="entry name" value="HisK_dim/P_dom"/>
</dbReference>
<dbReference type="OrthoDB" id="1522504at2"/>
<dbReference type="InterPro" id="IPR036097">
    <property type="entry name" value="HisK_dim/P_sf"/>
</dbReference>
<dbReference type="PROSITE" id="PS50109">
    <property type="entry name" value="HIS_KIN"/>
    <property type="match status" value="1"/>
</dbReference>
<accession>A0A1S2VC64</accession>
<dbReference type="SMART" id="SM00387">
    <property type="entry name" value="HATPase_c"/>
    <property type="match status" value="1"/>
</dbReference>
<dbReference type="SMART" id="SM00388">
    <property type="entry name" value="HisKA"/>
    <property type="match status" value="1"/>
</dbReference>
<evidence type="ECO:0000256" key="6">
    <source>
        <dbReference type="ARBA" id="ARBA00022692"/>
    </source>
</evidence>
<evidence type="ECO:0000259" key="12">
    <source>
        <dbReference type="PROSITE" id="PS50885"/>
    </source>
</evidence>
<feature type="domain" description="HAMP" evidence="12">
    <location>
        <begin position="181"/>
        <end position="210"/>
    </location>
</feature>
<keyword evidence="14" id="KW-1185">Reference proteome</keyword>
<dbReference type="Gene3D" id="1.10.287.130">
    <property type="match status" value="1"/>
</dbReference>
<dbReference type="InterPro" id="IPR050428">
    <property type="entry name" value="TCS_sensor_his_kinase"/>
</dbReference>
<comment type="subcellular location">
    <subcellularLocation>
        <location evidence="2">Membrane</location>
    </subcellularLocation>
</comment>
<evidence type="ECO:0000313" key="14">
    <source>
        <dbReference type="Proteomes" id="UP000181790"/>
    </source>
</evidence>
<feature type="domain" description="Histidine kinase" evidence="11">
    <location>
        <begin position="218"/>
        <end position="425"/>
    </location>
</feature>
<dbReference type="Gene3D" id="3.30.565.10">
    <property type="entry name" value="Histidine kinase-like ATPase, C-terminal domain"/>
    <property type="match status" value="1"/>
</dbReference>